<proteinExistence type="predicted"/>
<keyword evidence="6" id="KW-1185">Reference proteome</keyword>
<keyword evidence="3 4" id="KW-0472">Membrane</keyword>
<feature type="transmembrane region" description="Helical" evidence="4">
    <location>
        <begin position="72"/>
        <end position="90"/>
    </location>
</feature>
<dbReference type="EMBL" id="BSPW01000047">
    <property type="protein sequence ID" value="GLT18559.1"/>
    <property type="molecule type" value="Genomic_DNA"/>
</dbReference>
<keyword evidence="1 4" id="KW-0812">Transmembrane</keyword>
<feature type="transmembrane region" description="Helical" evidence="4">
    <location>
        <begin position="323"/>
        <end position="346"/>
    </location>
</feature>
<gene>
    <name evidence="5" type="ORF">GCM10007938_23380</name>
</gene>
<organism evidence="5 6">
    <name type="scientific">Vibrio zhanjiangensis</name>
    <dbReference type="NCBI Taxonomy" id="1046128"/>
    <lineage>
        <taxon>Bacteria</taxon>
        <taxon>Pseudomonadati</taxon>
        <taxon>Pseudomonadota</taxon>
        <taxon>Gammaproteobacteria</taxon>
        <taxon>Vibrionales</taxon>
        <taxon>Vibrionaceae</taxon>
        <taxon>Vibrio</taxon>
    </lineage>
</organism>
<dbReference type="InterPro" id="IPR011701">
    <property type="entry name" value="MFS"/>
</dbReference>
<accession>A0ABQ6F0L5</accession>
<evidence type="ECO:0000313" key="6">
    <source>
        <dbReference type="Proteomes" id="UP001157138"/>
    </source>
</evidence>
<feature type="transmembrane region" description="Helical" evidence="4">
    <location>
        <begin position="352"/>
        <end position="371"/>
    </location>
</feature>
<evidence type="ECO:0000256" key="1">
    <source>
        <dbReference type="ARBA" id="ARBA00022692"/>
    </source>
</evidence>
<feature type="transmembrane region" description="Helical" evidence="4">
    <location>
        <begin position="9"/>
        <end position="27"/>
    </location>
</feature>
<comment type="caution">
    <text evidence="5">The sequence shown here is derived from an EMBL/GenBank/DDBJ whole genome shotgun (WGS) entry which is preliminary data.</text>
</comment>
<dbReference type="RefSeq" id="WP_284192441.1">
    <property type="nucleotide sequence ID" value="NZ_BSPW01000047.1"/>
</dbReference>
<dbReference type="Pfam" id="PF07690">
    <property type="entry name" value="MFS_1"/>
    <property type="match status" value="1"/>
</dbReference>
<keyword evidence="2 4" id="KW-1133">Transmembrane helix</keyword>
<feature type="transmembrane region" description="Helical" evidence="4">
    <location>
        <begin position="201"/>
        <end position="225"/>
    </location>
</feature>
<sequence>MNDINAKRYLVLSVFIMTFVFNAWNVLLNNFIVEVGGFNGFETGGLHSLRELPGLLAFLVIYITIYIKEQSFALTSLVVLCLGVAMTGMFENVWGIYLSSLIMSLGFHYFETINQSLTYQNVSKEELPTFMGDVLSKQGLANLLAYFFVFSLVSVLSYKYTYLSIGISGLVLVLFVVYKFRGIKLISRPSSRKIVLKKNYTLFYILTFLKGARRQIFIVFASYMLVEKFNLSVNQVLSIYMATYLVNFLFARLIGRIVNVLGERKSLILEYSSLLIIFISYAYVENVYICIALYIADHFFFSMGIALKSYLKKIIHDEDISSTASISFTINHIGAVILPVLLGGIWISSSSLVFIIGSTLAFISVIFSLLIPSNPYIGNESIFSDKLEFKRG</sequence>
<reference evidence="6" key="1">
    <citation type="journal article" date="2019" name="Int. J. Syst. Evol. Microbiol.">
        <title>The Global Catalogue of Microorganisms (GCM) 10K type strain sequencing project: providing services to taxonomists for standard genome sequencing and annotation.</title>
        <authorList>
            <consortium name="The Broad Institute Genomics Platform"/>
            <consortium name="The Broad Institute Genome Sequencing Center for Infectious Disease"/>
            <person name="Wu L."/>
            <person name="Ma J."/>
        </authorList>
    </citation>
    <scope>NUCLEOTIDE SEQUENCE [LARGE SCALE GENOMIC DNA]</scope>
    <source>
        <strain evidence="6">NBRC 108723</strain>
    </source>
</reference>
<protein>
    <submittedName>
        <fullName evidence="5">MFS transporter</fullName>
    </submittedName>
</protein>
<evidence type="ECO:0000256" key="4">
    <source>
        <dbReference type="SAM" id="Phobius"/>
    </source>
</evidence>
<dbReference type="Gene3D" id="1.20.1250.20">
    <property type="entry name" value="MFS general substrate transporter like domains"/>
    <property type="match status" value="2"/>
</dbReference>
<evidence type="ECO:0000313" key="5">
    <source>
        <dbReference type="EMBL" id="GLT18559.1"/>
    </source>
</evidence>
<feature type="transmembrane region" description="Helical" evidence="4">
    <location>
        <begin position="96"/>
        <end position="113"/>
    </location>
</feature>
<feature type="transmembrane region" description="Helical" evidence="4">
    <location>
        <begin position="134"/>
        <end position="156"/>
    </location>
</feature>
<dbReference type="InterPro" id="IPR036259">
    <property type="entry name" value="MFS_trans_sf"/>
</dbReference>
<feature type="transmembrane region" description="Helical" evidence="4">
    <location>
        <begin position="162"/>
        <end position="180"/>
    </location>
</feature>
<evidence type="ECO:0000256" key="3">
    <source>
        <dbReference type="ARBA" id="ARBA00023136"/>
    </source>
</evidence>
<dbReference type="SUPFAM" id="SSF103473">
    <property type="entry name" value="MFS general substrate transporter"/>
    <property type="match status" value="1"/>
</dbReference>
<name>A0ABQ6F0L5_9VIBR</name>
<evidence type="ECO:0000256" key="2">
    <source>
        <dbReference type="ARBA" id="ARBA00022989"/>
    </source>
</evidence>
<dbReference type="Proteomes" id="UP001157138">
    <property type="component" value="Unassembled WGS sequence"/>
</dbReference>
<feature type="transmembrane region" description="Helical" evidence="4">
    <location>
        <begin position="47"/>
        <end position="65"/>
    </location>
</feature>
<feature type="transmembrane region" description="Helical" evidence="4">
    <location>
        <begin position="237"/>
        <end position="255"/>
    </location>
</feature>